<feature type="transmembrane region" description="Helical" evidence="2">
    <location>
        <begin position="41"/>
        <end position="62"/>
    </location>
</feature>
<dbReference type="EMBL" id="HBNR01071769">
    <property type="protein sequence ID" value="CAE4647031.1"/>
    <property type="molecule type" value="Transcribed_RNA"/>
</dbReference>
<accession>A0A7S4SIQ7</accession>
<evidence type="ECO:0000256" key="1">
    <source>
        <dbReference type="SAM" id="MobiDB-lite"/>
    </source>
</evidence>
<feature type="compositionally biased region" description="Basic and acidic residues" evidence="1">
    <location>
        <begin position="1"/>
        <end position="10"/>
    </location>
</feature>
<protein>
    <submittedName>
        <fullName evidence="3">Uncharacterized protein</fullName>
    </submittedName>
</protein>
<reference evidence="3" key="1">
    <citation type="submission" date="2021-01" db="EMBL/GenBank/DDBJ databases">
        <authorList>
            <person name="Corre E."/>
            <person name="Pelletier E."/>
            <person name="Niang G."/>
            <person name="Scheremetjew M."/>
            <person name="Finn R."/>
            <person name="Kale V."/>
            <person name="Holt S."/>
            <person name="Cochrane G."/>
            <person name="Meng A."/>
            <person name="Brown T."/>
            <person name="Cohen L."/>
        </authorList>
    </citation>
    <scope>NUCLEOTIDE SEQUENCE</scope>
    <source>
        <strain evidence="3">CCMP3105</strain>
    </source>
</reference>
<gene>
    <name evidence="3" type="ORF">AMON00008_LOCUS50862</name>
</gene>
<dbReference type="AlphaFoldDB" id="A0A7S4SIQ7"/>
<feature type="transmembrane region" description="Helical" evidence="2">
    <location>
        <begin position="222"/>
        <end position="242"/>
    </location>
</feature>
<evidence type="ECO:0000256" key="2">
    <source>
        <dbReference type="SAM" id="Phobius"/>
    </source>
</evidence>
<keyword evidence="2" id="KW-1133">Transmembrane helix</keyword>
<sequence length="284" mass="30955">MAAERERTEDEPLVGRTASVAHQQTADSSRPWLWPVFRSRIFRAVALGTLGLAVLAMIVSGVHGRGKHHRAVPGDEADASAFTGLDVLGDGIVRLQVGTSSQAFAETASSVDVAFLVGGVWTVDQELFKSSQEGQVHVVSAMASEWPSAVRMRINGNDGWGYKFIRISFADTTQSLLESADGEPYGDNEFWLDGDQKLQSERVLPVPPHPTRRGVTRRSNHARWVLLLLLVLLVVGVTAYLFRDVIYRSLAPSPANLNGQGPALQAPIASHQEFLMTGPMVHPR</sequence>
<keyword evidence="2" id="KW-0812">Transmembrane</keyword>
<feature type="region of interest" description="Disordered" evidence="1">
    <location>
        <begin position="1"/>
        <end position="22"/>
    </location>
</feature>
<evidence type="ECO:0000313" key="3">
    <source>
        <dbReference type="EMBL" id="CAE4647031.1"/>
    </source>
</evidence>
<organism evidence="3">
    <name type="scientific">Alexandrium monilatum</name>
    <dbReference type="NCBI Taxonomy" id="311494"/>
    <lineage>
        <taxon>Eukaryota</taxon>
        <taxon>Sar</taxon>
        <taxon>Alveolata</taxon>
        <taxon>Dinophyceae</taxon>
        <taxon>Gonyaulacales</taxon>
        <taxon>Pyrocystaceae</taxon>
        <taxon>Alexandrium</taxon>
    </lineage>
</organism>
<proteinExistence type="predicted"/>
<name>A0A7S4SIQ7_9DINO</name>
<keyword evidence="2" id="KW-0472">Membrane</keyword>